<dbReference type="InterPro" id="IPR037143">
    <property type="entry name" value="4-PPantetheinyl_Trfase_dom_sf"/>
</dbReference>
<dbReference type="GO" id="GO:0008897">
    <property type="term" value="F:holo-[acyl-carrier-protein] synthase activity"/>
    <property type="evidence" value="ECO:0007669"/>
    <property type="project" value="InterPro"/>
</dbReference>
<keyword evidence="7" id="KW-1185">Reference proteome</keyword>
<dbReference type="Gene3D" id="3.90.470.20">
    <property type="entry name" value="4'-phosphopantetheinyl transferase domain"/>
    <property type="match status" value="1"/>
</dbReference>
<dbReference type="Proteomes" id="UP000005240">
    <property type="component" value="Unassembled WGS sequence"/>
</dbReference>
<evidence type="ECO:0000313" key="7">
    <source>
        <dbReference type="Proteomes" id="UP000005240"/>
    </source>
</evidence>
<gene>
    <name evidence="5" type="ORF">PTTG_09245</name>
</gene>
<dbReference type="EMBL" id="ADAS02000077">
    <property type="protein sequence ID" value="OAV91617.1"/>
    <property type="molecule type" value="Genomic_DNA"/>
</dbReference>
<dbReference type="InterPro" id="IPR008278">
    <property type="entry name" value="4-PPantetheinyl_Trfase_dom"/>
</dbReference>
<protein>
    <submittedName>
        <fullName evidence="6">ACPS domain-containing protein</fullName>
    </submittedName>
</protein>
<keyword evidence="2" id="KW-0479">Metal-binding</keyword>
<reference evidence="5" key="1">
    <citation type="submission" date="2009-11" db="EMBL/GenBank/DDBJ databases">
        <authorList>
            <consortium name="The Broad Institute Genome Sequencing Platform"/>
            <person name="Ward D."/>
            <person name="Feldgarden M."/>
            <person name="Earl A."/>
            <person name="Young S.K."/>
            <person name="Zeng Q."/>
            <person name="Koehrsen M."/>
            <person name="Alvarado L."/>
            <person name="Berlin A."/>
            <person name="Bochicchio J."/>
            <person name="Borenstein D."/>
            <person name="Chapman S.B."/>
            <person name="Chen Z."/>
            <person name="Engels R."/>
            <person name="Freedman E."/>
            <person name="Gellesch M."/>
            <person name="Goldberg J."/>
            <person name="Griggs A."/>
            <person name="Gujja S."/>
            <person name="Heilman E."/>
            <person name="Heiman D."/>
            <person name="Hepburn T."/>
            <person name="Howarth C."/>
            <person name="Jen D."/>
            <person name="Larson L."/>
            <person name="Lewis B."/>
            <person name="Mehta T."/>
            <person name="Park D."/>
            <person name="Pearson M."/>
            <person name="Roberts A."/>
            <person name="Saif S."/>
            <person name="Shea T."/>
            <person name="Shenoy N."/>
            <person name="Sisk P."/>
            <person name="Stolte C."/>
            <person name="Sykes S."/>
            <person name="Thomson T."/>
            <person name="Walk T."/>
            <person name="White J."/>
            <person name="Yandava C."/>
            <person name="Izard J."/>
            <person name="Baranova O.V."/>
            <person name="Blanton J.M."/>
            <person name="Tanner A.C."/>
            <person name="Dewhirst F.E."/>
            <person name="Haas B."/>
            <person name="Nusbaum C."/>
            <person name="Birren B."/>
        </authorList>
    </citation>
    <scope>NUCLEOTIDE SEQUENCE [LARGE SCALE GENOMIC DNA]</scope>
    <source>
        <strain evidence="5">1-1 BBBD Race 1</strain>
    </source>
</reference>
<evidence type="ECO:0000256" key="3">
    <source>
        <dbReference type="ARBA" id="ARBA00022842"/>
    </source>
</evidence>
<evidence type="ECO:0000256" key="1">
    <source>
        <dbReference type="ARBA" id="ARBA00022679"/>
    </source>
</evidence>
<dbReference type="GO" id="GO:0000287">
    <property type="term" value="F:magnesium ion binding"/>
    <property type="evidence" value="ECO:0007669"/>
    <property type="project" value="InterPro"/>
</dbReference>
<sequence>MITAVPQSDVFLDRNFTEQGLACCRPSPDFSASLAGKWTAKEAAFKAMKTLSKDAGAAMKEIEILSGPSGPEIILTGEASKVALEKGIKKLELSISHSDEVAMAFVVARP</sequence>
<name>A0A0C4DF56_PUCT1</name>
<evidence type="ECO:0000259" key="4">
    <source>
        <dbReference type="Pfam" id="PF01648"/>
    </source>
</evidence>
<dbReference type="STRING" id="630390.A0A0C4DF56"/>
<dbReference type="OrthoDB" id="4251012at2759"/>
<organism evidence="5">
    <name type="scientific">Puccinia triticina (isolate 1-1 / race 1 (BBBD))</name>
    <name type="common">Brown leaf rust fungus</name>
    <dbReference type="NCBI Taxonomy" id="630390"/>
    <lineage>
        <taxon>Eukaryota</taxon>
        <taxon>Fungi</taxon>
        <taxon>Dikarya</taxon>
        <taxon>Basidiomycota</taxon>
        <taxon>Pucciniomycotina</taxon>
        <taxon>Pucciniomycetes</taxon>
        <taxon>Pucciniales</taxon>
        <taxon>Pucciniaceae</taxon>
        <taxon>Puccinia</taxon>
    </lineage>
</organism>
<reference evidence="5" key="2">
    <citation type="submission" date="2016-05" db="EMBL/GenBank/DDBJ databases">
        <title>Comparative analysis highlights variable genome content of wheat rusts and divergence of the mating loci.</title>
        <authorList>
            <person name="Cuomo C.A."/>
            <person name="Bakkeren G."/>
            <person name="Szabo L."/>
            <person name="Khalil H."/>
            <person name="Joly D."/>
            <person name="Goldberg J."/>
            <person name="Young S."/>
            <person name="Zeng Q."/>
            <person name="Fellers J."/>
        </authorList>
    </citation>
    <scope>NUCLEOTIDE SEQUENCE [LARGE SCALE GENOMIC DNA]</scope>
    <source>
        <strain evidence="5">1-1 BBBD Race 1</strain>
    </source>
</reference>
<evidence type="ECO:0000256" key="2">
    <source>
        <dbReference type="ARBA" id="ARBA00022723"/>
    </source>
</evidence>
<dbReference type="InterPro" id="IPR004568">
    <property type="entry name" value="Ppantetheine-prot_Trfase_dom"/>
</dbReference>
<dbReference type="SUPFAM" id="SSF56214">
    <property type="entry name" value="4'-phosphopantetheinyl transferase"/>
    <property type="match status" value="1"/>
</dbReference>
<evidence type="ECO:0000313" key="6">
    <source>
        <dbReference type="EnsemblFungi" id="PTTG_09245-t43_1-p1"/>
    </source>
</evidence>
<keyword evidence="3" id="KW-0460">Magnesium</keyword>
<feature type="domain" description="4'-phosphopantetheinyl transferase" evidence="4">
    <location>
        <begin position="7"/>
        <end position="99"/>
    </location>
</feature>
<dbReference type="GO" id="GO:0006633">
    <property type="term" value="P:fatty acid biosynthetic process"/>
    <property type="evidence" value="ECO:0007669"/>
    <property type="project" value="InterPro"/>
</dbReference>
<keyword evidence="1" id="KW-0808">Transferase</keyword>
<reference evidence="6" key="4">
    <citation type="submission" date="2025-05" db="UniProtKB">
        <authorList>
            <consortium name="EnsemblFungi"/>
        </authorList>
    </citation>
    <scope>IDENTIFICATION</scope>
    <source>
        <strain evidence="6">isolate 1-1 / race 1 (BBBD)</strain>
    </source>
</reference>
<dbReference type="VEuPathDB" id="FungiDB:PTTG_09245"/>
<dbReference type="OMA" id="ESEITYC"/>
<dbReference type="AlphaFoldDB" id="A0A0C4DF56"/>
<evidence type="ECO:0000313" key="5">
    <source>
        <dbReference type="EMBL" id="OAV91617.1"/>
    </source>
</evidence>
<dbReference type="EnsemblFungi" id="PTTG_09245-t43_1">
    <property type="protein sequence ID" value="PTTG_09245-t43_1-p1"/>
    <property type="gene ID" value="PTTG_09245"/>
</dbReference>
<dbReference type="NCBIfam" id="TIGR00556">
    <property type="entry name" value="pantethn_trn"/>
    <property type="match status" value="1"/>
</dbReference>
<reference evidence="6 7" key="3">
    <citation type="journal article" date="2017" name="G3 (Bethesda)">
        <title>Comparative analysis highlights variable genome content of wheat rusts and divergence of the mating loci.</title>
        <authorList>
            <person name="Cuomo C.A."/>
            <person name="Bakkeren G."/>
            <person name="Khalil H.B."/>
            <person name="Panwar V."/>
            <person name="Joly D."/>
            <person name="Linning R."/>
            <person name="Sakthikumar S."/>
            <person name="Song X."/>
            <person name="Adiconis X."/>
            <person name="Fan L."/>
            <person name="Goldberg J.M."/>
            <person name="Levin J.Z."/>
            <person name="Young S."/>
            <person name="Zeng Q."/>
            <person name="Anikster Y."/>
            <person name="Bruce M."/>
            <person name="Wang M."/>
            <person name="Yin C."/>
            <person name="McCallum B."/>
            <person name="Szabo L.J."/>
            <person name="Hulbert S."/>
            <person name="Chen X."/>
            <person name="Fellers J.P."/>
        </authorList>
    </citation>
    <scope>NUCLEOTIDE SEQUENCE</scope>
    <source>
        <strain evidence="7">Isolate 1-1 / race 1 (BBBD)</strain>
        <strain evidence="6">isolate 1-1 / race 1 (BBBD)</strain>
    </source>
</reference>
<dbReference type="Pfam" id="PF01648">
    <property type="entry name" value="ACPS"/>
    <property type="match status" value="1"/>
</dbReference>
<accession>A0A0C4DF56</accession>
<proteinExistence type="predicted"/>